<evidence type="ECO:0000256" key="8">
    <source>
        <dbReference type="ARBA" id="ARBA00023002"/>
    </source>
</evidence>
<evidence type="ECO:0000256" key="6">
    <source>
        <dbReference type="ARBA" id="ARBA00022655"/>
    </source>
</evidence>
<feature type="domain" description="Ketopantoate reductase N-terminal" evidence="12">
    <location>
        <begin position="3"/>
        <end position="145"/>
    </location>
</feature>
<dbReference type="Pfam" id="PF02558">
    <property type="entry name" value="ApbA"/>
    <property type="match status" value="1"/>
</dbReference>
<evidence type="ECO:0000256" key="4">
    <source>
        <dbReference type="ARBA" id="ARBA00013014"/>
    </source>
</evidence>
<comment type="caution">
    <text evidence="14">The sequence shown here is derived from an EMBL/GenBank/DDBJ whole genome shotgun (WGS) entry which is preliminary data.</text>
</comment>
<dbReference type="PANTHER" id="PTHR21708">
    <property type="entry name" value="PROBABLE 2-DEHYDROPANTOATE 2-REDUCTASE"/>
    <property type="match status" value="1"/>
</dbReference>
<dbReference type="InterPro" id="IPR051402">
    <property type="entry name" value="KPR-Related"/>
</dbReference>
<dbReference type="InterPro" id="IPR008927">
    <property type="entry name" value="6-PGluconate_DH-like_C_sf"/>
</dbReference>
<comment type="similarity">
    <text evidence="3 11">Belongs to the ketopantoate reductase family.</text>
</comment>
<keyword evidence="15" id="KW-1185">Reference proteome</keyword>
<keyword evidence="8 11" id="KW-0560">Oxidoreductase</keyword>
<dbReference type="Gene3D" id="1.10.1040.10">
    <property type="entry name" value="N-(1-d-carboxylethyl)-l-norvaline Dehydrogenase, domain 2"/>
    <property type="match status" value="1"/>
</dbReference>
<evidence type="ECO:0000256" key="5">
    <source>
        <dbReference type="ARBA" id="ARBA00019465"/>
    </source>
</evidence>
<dbReference type="InterPro" id="IPR003710">
    <property type="entry name" value="ApbA"/>
</dbReference>
<accession>A0A917KMY6</accession>
<evidence type="ECO:0000256" key="10">
    <source>
        <dbReference type="ARBA" id="ARBA00048793"/>
    </source>
</evidence>
<dbReference type="PANTHER" id="PTHR21708:SF26">
    <property type="entry name" value="2-DEHYDROPANTOATE 2-REDUCTASE"/>
    <property type="match status" value="1"/>
</dbReference>
<evidence type="ECO:0000256" key="7">
    <source>
        <dbReference type="ARBA" id="ARBA00022857"/>
    </source>
</evidence>
<evidence type="ECO:0000259" key="13">
    <source>
        <dbReference type="Pfam" id="PF08546"/>
    </source>
</evidence>
<dbReference type="FunFam" id="3.40.50.720:FF:000307">
    <property type="entry name" value="2-dehydropantoate 2-reductase"/>
    <property type="match status" value="1"/>
</dbReference>
<comment type="catalytic activity">
    <reaction evidence="10 11">
        <text>(R)-pantoate + NADP(+) = 2-dehydropantoate + NADPH + H(+)</text>
        <dbReference type="Rhea" id="RHEA:16233"/>
        <dbReference type="ChEBI" id="CHEBI:11561"/>
        <dbReference type="ChEBI" id="CHEBI:15378"/>
        <dbReference type="ChEBI" id="CHEBI:15980"/>
        <dbReference type="ChEBI" id="CHEBI:57783"/>
        <dbReference type="ChEBI" id="CHEBI:58349"/>
        <dbReference type="EC" id="1.1.1.169"/>
    </reaction>
</comment>
<dbReference type="GO" id="GO:0005737">
    <property type="term" value="C:cytoplasm"/>
    <property type="evidence" value="ECO:0007669"/>
    <property type="project" value="TreeGrafter"/>
</dbReference>
<evidence type="ECO:0000259" key="12">
    <source>
        <dbReference type="Pfam" id="PF02558"/>
    </source>
</evidence>
<dbReference type="NCBIfam" id="TIGR00745">
    <property type="entry name" value="apbA_panE"/>
    <property type="match status" value="1"/>
</dbReference>
<dbReference type="RefSeq" id="WP_188967589.1">
    <property type="nucleotide sequence ID" value="NZ_BMKW01000006.1"/>
</dbReference>
<dbReference type="GO" id="GO:0015940">
    <property type="term" value="P:pantothenate biosynthetic process"/>
    <property type="evidence" value="ECO:0007669"/>
    <property type="project" value="UniProtKB-KW"/>
</dbReference>
<keyword evidence="7 11" id="KW-0521">NADP</keyword>
<dbReference type="InterPro" id="IPR013752">
    <property type="entry name" value="KPA_reductase"/>
</dbReference>
<sequence length="308" mass="32079">MRILVLGAGAIGGYYGLHLAEAGADVSFLVRDRRAAQLARDGLVVASRGQELRRPVRHVQAGRIEAPADLVLLTCKAYDLDGALDAIAPAVGPETIVLPLLNGLAHFDALDARFGAGRILGGACYIAVTLTPDGTIHHASPGDLILFGPRAAAAPWQVETLTTLFAATPITARSSTTILQDLWEKWCMLAAGAALTCLMRGTVGEIMATDAGPGIADALISECRAIADAHGHAPRPPSATQTHRMLTDPASRWAASMMRDIDAGLPRLEADAILGDLIRRGTAAGIAAPLLTAAHCNLQVYAARAANA</sequence>
<dbReference type="AlphaFoldDB" id="A0A917KMY6"/>
<dbReference type="Pfam" id="PF08546">
    <property type="entry name" value="ApbA_C"/>
    <property type="match status" value="1"/>
</dbReference>
<dbReference type="FunFam" id="1.10.1040.10:FF:000017">
    <property type="entry name" value="2-dehydropantoate 2-reductase"/>
    <property type="match status" value="1"/>
</dbReference>
<comment type="pathway">
    <text evidence="2 11">Cofactor biosynthesis; (R)-pantothenate biosynthesis; (R)-pantoate from 3-methyl-2-oxobutanoate: step 2/2.</text>
</comment>
<keyword evidence="6 11" id="KW-0566">Pantothenate biosynthesis</keyword>
<evidence type="ECO:0000256" key="9">
    <source>
        <dbReference type="ARBA" id="ARBA00032024"/>
    </source>
</evidence>
<dbReference type="EC" id="1.1.1.169" evidence="4 11"/>
<proteinExistence type="inferred from homology"/>
<reference evidence="14" key="1">
    <citation type="journal article" date="2014" name="Int. J. Syst. Evol. Microbiol.">
        <title>Complete genome sequence of Corynebacterium casei LMG S-19264T (=DSM 44701T), isolated from a smear-ripened cheese.</title>
        <authorList>
            <consortium name="US DOE Joint Genome Institute (JGI-PGF)"/>
            <person name="Walter F."/>
            <person name="Albersmeier A."/>
            <person name="Kalinowski J."/>
            <person name="Ruckert C."/>
        </authorList>
    </citation>
    <scope>NUCLEOTIDE SEQUENCE</scope>
    <source>
        <strain evidence="14">CGMCC 1.3617</strain>
    </source>
</reference>
<evidence type="ECO:0000256" key="1">
    <source>
        <dbReference type="ARBA" id="ARBA00002919"/>
    </source>
</evidence>
<protein>
    <recommendedName>
        <fullName evidence="5 11">2-dehydropantoate 2-reductase</fullName>
        <ecNumber evidence="4 11">1.1.1.169</ecNumber>
    </recommendedName>
    <alternativeName>
        <fullName evidence="9 11">Ketopantoate reductase</fullName>
    </alternativeName>
</protein>
<gene>
    <name evidence="14" type="ORF">GCM10011320_27150</name>
</gene>
<reference evidence="14" key="2">
    <citation type="submission" date="2020-09" db="EMBL/GenBank/DDBJ databases">
        <authorList>
            <person name="Sun Q."/>
            <person name="Zhou Y."/>
        </authorList>
    </citation>
    <scope>NUCLEOTIDE SEQUENCE</scope>
    <source>
        <strain evidence="14">CGMCC 1.3617</strain>
    </source>
</reference>
<dbReference type="InterPro" id="IPR036291">
    <property type="entry name" value="NAD(P)-bd_dom_sf"/>
</dbReference>
<evidence type="ECO:0000256" key="2">
    <source>
        <dbReference type="ARBA" id="ARBA00004994"/>
    </source>
</evidence>
<dbReference type="EMBL" id="BMKW01000006">
    <property type="protein sequence ID" value="GGJ18406.1"/>
    <property type="molecule type" value="Genomic_DNA"/>
</dbReference>
<dbReference type="Proteomes" id="UP000661507">
    <property type="component" value="Unassembled WGS sequence"/>
</dbReference>
<dbReference type="SUPFAM" id="SSF48179">
    <property type="entry name" value="6-phosphogluconate dehydrogenase C-terminal domain-like"/>
    <property type="match status" value="1"/>
</dbReference>
<feature type="domain" description="Ketopantoate reductase C-terminal" evidence="13">
    <location>
        <begin position="178"/>
        <end position="294"/>
    </location>
</feature>
<dbReference type="Gene3D" id="3.40.50.720">
    <property type="entry name" value="NAD(P)-binding Rossmann-like Domain"/>
    <property type="match status" value="1"/>
</dbReference>
<dbReference type="InterPro" id="IPR013328">
    <property type="entry name" value="6PGD_dom2"/>
</dbReference>
<dbReference type="SUPFAM" id="SSF51735">
    <property type="entry name" value="NAD(P)-binding Rossmann-fold domains"/>
    <property type="match status" value="1"/>
</dbReference>
<dbReference type="InterPro" id="IPR013332">
    <property type="entry name" value="KPR_N"/>
</dbReference>
<evidence type="ECO:0000256" key="11">
    <source>
        <dbReference type="RuleBase" id="RU362068"/>
    </source>
</evidence>
<dbReference type="GO" id="GO:0008677">
    <property type="term" value="F:2-dehydropantoate 2-reductase activity"/>
    <property type="evidence" value="ECO:0007669"/>
    <property type="project" value="UniProtKB-EC"/>
</dbReference>
<evidence type="ECO:0000256" key="3">
    <source>
        <dbReference type="ARBA" id="ARBA00007870"/>
    </source>
</evidence>
<comment type="function">
    <text evidence="1 11">Catalyzes the NADPH-dependent reduction of ketopantoate into pantoic acid.</text>
</comment>
<name>A0A917KMY6_9PROT</name>
<organism evidence="14 15">
    <name type="scientific">Neoroseomonas lacus</name>
    <dbReference type="NCBI Taxonomy" id="287609"/>
    <lineage>
        <taxon>Bacteria</taxon>
        <taxon>Pseudomonadati</taxon>
        <taxon>Pseudomonadota</taxon>
        <taxon>Alphaproteobacteria</taxon>
        <taxon>Acetobacterales</taxon>
        <taxon>Acetobacteraceae</taxon>
        <taxon>Neoroseomonas</taxon>
    </lineage>
</organism>
<evidence type="ECO:0000313" key="15">
    <source>
        <dbReference type="Proteomes" id="UP000661507"/>
    </source>
</evidence>
<evidence type="ECO:0000313" key="14">
    <source>
        <dbReference type="EMBL" id="GGJ18406.1"/>
    </source>
</evidence>